<accession>A0AAU7PIK4</accession>
<sequence length="230" mass="26192">MNFGVTYETLLSMTKPKDLVEYGRHVAQWNHIARVARGGKATPIDLQFSFVEEEFKELVKALEEGNRIEVVDGACDLFVVSSYAFWLLESSGVRWEKAMKPDGMVQFNIGEMVELIFNTPLSIESVRAVLERSVALCYRLDINLDYNMRQVLTSNDSKYPTIAQLRDVHPTLRLYTDDELLTAECKEIEIRSKGRYNSVTAVRSGDHIVFFDGKGKIMKPTTFVKPKIIA</sequence>
<protein>
    <submittedName>
        <fullName evidence="1">Uncharacterized protein</fullName>
    </submittedName>
</protein>
<evidence type="ECO:0000313" key="1">
    <source>
        <dbReference type="EMBL" id="XBS49827.1"/>
    </source>
</evidence>
<name>A0AAU7PIK4_9CAUD</name>
<organism evidence="1">
    <name type="scientific">Salmonella phage SalP219</name>
    <dbReference type="NCBI Taxonomy" id="3158864"/>
    <lineage>
        <taxon>Viruses</taxon>
        <taxon>Duplodnaviria</taxon>
        <taxon>Heunggongvirae</taxon>
        <taxon>Uroviricota</taxon>
        <taxon>Caudoviricetes</taxon>
        <taxon>Vequintavirinae</taxon>
        <taxon>Seunavirus</taxon>
    </lineage>
</organism>
<dbReference type="EMBL" id="PP595732">
    <property type="protein sequence ID" value="XBS49827.1"/>
    <property type="molecule type" value="Genomic_DNA"/>
</dbReference>
<reference evidence="1" key="1">
    <citation type="submission" date="2024-04" db="EMBL/GenBank/DDBJ databases">
        <authorList>
            <person name="Jaglan A.B."/>
            <person name="Vashisth M."/>
            <person name="Anand T."/>
            <person name="Virmani N."/>
            <person name="Bera B."/>
            <person name="Vaid R."/>
        </authorList>
    </citation>
    <scope>NUCLEOTIDE SEQUENCE</scope>
</reference>
<proteinExistence type="predicted"/>